<organism evidence="2 3">
    <name type="scientific">Protopolystoma xenopodis</name>
    <dbReference type="NCBI Taxonomy" id="117903"/>
    <lineage>
        <taxon>Eukaryota</taxon>
        <taxon>Metazoa</taxon>
        <taxon>Spiralia</taxon>
        <taxon>Lophotrochozoa</taxon>
        <taxon>Platyhelminthes</taxon>
        <taxon>Monogenea</taxon>
        <taxon>Polyopisthocotylea</taxon>
        <taxon>Polystomatidea</taxon>
        <taxon>Polystomatidae</taxon>
        <taxon>Protopolystoma</taxon>
    </lineage>
</organism>
<name>A0A3S5BZR6_9PLAT</name>
<reference evidence="2" key="1">
    <citation type="submission" date="2018-11" db="EMBL/GenBank/DDBJ databases">
        <authorList>
            <consortium name="Pathogen Informatics"/>
        </authorList>
    </citation>
    <scope>NUCLEOTIDE SEQUENCE</scope>
</reference>
<protein>
    <submittedName>
        <fullName evidence="2">Uncharacterized protein</fullName>
    </submittedName>
</protein>
<evidence type="ECO:0000256" key="1">
    <source>
        <dbReference type="SAM" id="MobiDB-lite"/>
    </source>
</evidence>
<dbReference type="Proteomes" id="UP000784294">
    <property type="component" value="Unassembled WGS sequence"/>
</dbReference>
<accession>A0A3S5BZR6</accession>
<feature type="region of interest" description="Disordered" evidence="1">
    <location>
        <begin position="124"/>
        <end position="172"/>
    </location>
</feature>
<sequence length="245" mass="24956">MLYNSLSVSPRKANFFRLYPNALIFYWFILGHQSGSSLLSSSLSGVLPPPQGPPELVGTAPSPSAAPCSTPLSHHISGQSGGVYISPPGSHDGLVKATNAVIAGASNATVYALAVAAAQAQQHQQLSPQSQQQQPSHAHPLLANPYPRGPICPQPMASNHLNSTSHSPTLANANSISANPAVSLAGLLAPGTAQHSVPSLTYTTHIPDSSGLLSLSNNAGTATSSAQPSILLTNGPGQSEAVTSI</sequence>
<keyword evidence="3" id="KW-1185">Reference proteome</keyword>
<comment type="caution">
    <text evidence="2">The sequence shown here is derived from an EMBL/GenBank/DDBJ whole genome shotgun (WGS) entry which is preliminary data.</text>
</comment>
<gene>
    <name evidence="2" type="ORF">PXEA_LOCUS19869</name>
</gene>
<feature type="compositionally biased region" description="Polar residues" evidence="1">
    <location>
        <begin position="156"/>
        <end position="172"/>
    </location>
</feature>
<dbReference type="EMBL" id="CAAALY010080174">
    <property type="protein sequence ID" value="VEL26429.1"/>
    <property type="molecule type" value="Genomic_DNA"/>
</dbReference>
<feature type="region of interest" description="Disordered" evidence="1">
    <location>
        <begin position="217"/>
        <end position="245"/>
    </location>
</feature>
<evidence type="ECO:0000313" key="2">
    <source>
        <dbReference type="EMBL" id="VEL26429.1"/>
    </source>
</evidence>
<feature type="compositionally biased region" description="Low complexity" evidence="1">
    <location>
        <begin position="54"/>
        <end position="69"/>
    </location>
</feature>
<proteinExistence type="predicted"/>
<feature type="region of interest" description="Disordered" evidence="1">
    <location>
        <begin position="41"/>
        <end position="72"/>
    </location>
</feature>
<dbReference type="AlphaFoldDB" id="A0A3S5BZR6"/>
<feature type="compositionally biased region" description="Low complexity" evidence="1">
    <location>
        <begin position="124"/>
        <end position="142"/>
    </location>
</feature>
<evidence type="ECO:0000313" key="3">
    <source>
        <dbReference type="Proteomes" id="UP000784294"/>
    </source>
</evidence>